<reference evidence="1 2" key="1">
    <citation type="submission" date="2020-05" db="EMBL/GenBank/DDBJ databases">
        <title>Gimesia benthica sp. nov., a novel planctomycete isolated from a deep-sea water sample of the Northwest Indian Ocean.</title>
        <authorList>
            <person name="Wang J."/>
            <person name="Ruan C."/>
            <person name="Song L."/>
            <person name="Zhu Y."/>
            <person name="Li A."/>
            <person name="Zheng X."/>
            <person name="Wang L."/>
            <person name="Lu Z."/>
            <person name="Huang Y."/>
            <person name="Du W."/>
            <person name="Zhou Y."/>
            <person name="Huang L."/>
            <person name="Dai X."/>
        </authorList>
    </citation>
    <scope>NUCLEOTIDE SEQUENCE [LARGE SCALE GENOMIC DNA]</scope>
    <source>
        <strain evidence="1 2">YYQ-30</strain>
    </source>
</reference>
<accession>A0A849L4B9</accession>
<sequence length="134" mass="15090">MPVFYKVNAFSKAMGDKDHEFGVDQLAIALTNTAPAAAAAVIGDITEIDLHLLLTSKRTYDDLHSIAGGWIENRLNIKRVRFWRKSRSACFHDQLGNYYSYTTSISHRIRVLALSAENKDGRQSSKTHTANYPF</sequence>
<dbReference type="AlphaFoldDB" id="A0A849L4B9"/>
<dbReference type="Proteomes" id="UP000572377">
    <property type="component" value="Unassembled WGS sequence"/>
</dbReference>
<organism evidence="1 2">
    <name type="scientific">Halovulum dunhuangense</name>
    <dbReference type="NCBI Taxonomy" id="1505036"/>
    <lineage>
        <taxon>Bacteria</taxon>
        <taxon>Pseudomonadati</taxon>
        <taxon>Pseudomonadota</taxon>
        <taxon>Alphaproteobacteria</taxon>
        <taxon>Rhodobacterales</taxon>
        <taxon>Paracoccaceae</taxon>
        <taxon>Halovulum</taxon>
    </lineage>
</organism>
<proteinExistence type="predicted"/>
<evidence type="ECO:0000313" key="1">
    <source>
        <dbReference type="EMBL" id="NNU81050.1"/>
    </source>
</evidence>
<gene>
    <name evidence="1" type="ORF">HMH01_11435</name>
</gene>
<comment type="caution">
    <text evidence="1">The sequence shown here is derived from an EMBL/GenBank/DDBJ whole genome shotgun (WGS) entry which is preliminary data.</text>
</comment>
<protein>
    <submittedName>
        <fullName evidence="1">Uncharacterized protein</fullName>
    </submittedName>
</protein>
<keyword evidence="2" id="KW-1185">Reference proteome</keyword>
<dbReference type="EMBL" id="JABFBC010000002">
    <property type="protein sequence ID" value="NNU81050.1"/>
    <property type="molecule type" value="Genomic_DNA"/>
</dbReference>
<name>A0A849L4B9_9RHOB</name>
<evidence type="ECO:0000313" key="2">
    <source>
        <dbReference type="Proteomes" id="UP000572377"/>
    </source>
</evidence>